<organism evidence="7 8">
    <name type="scientific">Oopsacas minuta</name>
    <dbReference type="NCBI Taxonomy" id="111878"/>
    <lineage>
        <taxon>Eukaryota</taxon>
        <taxon>Metazoa</taxon>
        <taxon>Porifera</taxon>
        <taxon>Hexactinellida</taxon>
        <taxon>Hexasterophora</taxon>
        <taxon>Lyssacinosida</taxon>
        <taxon>Leucopsacidae</taxon>
        <taxon>Oopsacas</taxon>
    </lineage>
</organism>
<feature type="transmembrane region" description="Helical" evidence="5">
    <location>
        <begin position="222"/>
        <end position="242"/>
    </location>
</feature>
<keyword evidence="2 5" id="KW-0812">Transmembrane</keyword>
<feature type="transmembrane region" description="Helical" evidence="5">
    <location>
        <begin position="445"/>
        <end position="472"/>
    </location>
</feature>
<evidence type="ECO:0000313" key="7">
    <source>
        <dbReference type="EMBL" id="KAI6646920.1"/>
    </source>
</evidence>
<dbReference type="AlphaFoldDB" id="A0AAV7JDQ3"/>
<keyword evidence="8" id="KW-1185">Reference proteome</keyword>
<dbReference type="Proteomes" id="UP001165289">
    <property type="component" value="Unassembled WGS sequence"/>
</dbReference>
<feature type="transmembrane region" description="Helical" evidence="5">
    <location>
        <begin position="154"/>
        <end position="179"/>
    </location>
</feature>
<evidence type="ECO:0000256" key="5">
    <source>
        <dbReference type="SAM" id="Phobius"/>
    </source>
</evidence>
<comment type="subcellular location">
    <subcellularLocation>
        <location evidence="1">Membrane</location>
        <topology evidence="1">Multi-pass membrane protein</topology>
    </subcellularLocation>
</comment>
<evidence type="ECO:0000259" key="6">
    <source>
        <dbReference type="Pfam" id="PF01490"/>
    </source>
</evidence>
<gene>
    <name evidence="7" type="ORF">LOD99_9112</name>
</gene>
<dbReference type="PANTHER" id="PTHR22950:SF349">
    <property type="entry name" value="AMINO ACID TRANSPORTER TRANSMEMBRANE DOMAIN-CONTAINING PROTEIN"/>
    <property type="match status" value="1"/>
</dbReference>
<feature type="transmembrane region" description="Helical" evidence="5">
    <location>
        <begin position="383"/>
        <end position="404"/>
    </location>
</feature>
<dbReference type="GO" id="GO:0015179">
    <property type="term" value="F:L-amino acid transmembrane transporter activity"/>
    <property type="evidence" value="ECO:0007669"/>
    <property type="project" value="TreeGrafter"/>
</dbReference>
<dbReference type="InterPro" id="IPR013057">
    <property type="entry name" value="AA_transpt_TM"/>
</dbReference>
<evidence type="ECO:0000256" key="4">
    <source>
        <dbReference type="ARBA" id="ARBA00023136"/>
    </source>
</evidence>
<feature type="domain" description="Amino acid transporter transmembrane" evidence="6">
    <location>
        <begin position="66"/>
        <end position="471"/>
    </location>
</feature>
<keyword evidence="4 5" id="KW-0472">Membrane</keyword>
<comment type="caution">
    <text evidence="7">The sequence shown here is derived from an EMBL/GenBank/DDBJ whole genome shotgun (WGS) entry which is preliminary data.</text>
</comment>
<protein>
    <submittedName>
        <fullName evidence="7">Proton-coupled amino acid transporter 1-like</fullName>
    </submittedName>
</protein>
<keyword evidence="3 5" id="KW-1133">Transmembrane helix</keyword>
<feature type="transmembrane region" description="Helical" evidence="5">
    <location>
        <begin position="90"/>
        <end position="114"/>
    </location>
</feature>
<accession>A0AAV7JDQ3</accession>
<sequence>MDDDDDNMTEHNLLLNKKDFGPDTNLQTNEFFESIHVDMEPLRIAYLTISENNATIRKTNATGPGATLMHILKANIGIGLLTMPNAMKDAGYVFGPTILLLMGIIATHCMTVIVTCSHHLCAQLQLPALSYADVAELAIAYKFKKRYWGMIARIFVNAMLLLTQFGFCCTYLAFISKHIILLIENSGAMPINYRLIILAILPIFILASYIRTLKYLAPISSVANICILYSITIILVFSSLTIAEQGALGPGVEPFSTTPISYPLFFGNVIFAFEGIGSVLPLENKMANPKFFQPILWLGMLMIISSYAILGLLGYFAFGDNLADVVSLNFPKALTSPIYVLYSIAILYLIFGIFSSYLIQFYVPMEIIEPPFLRRIKSPIKKLILQIIIRTILVIFTALIPIAIDKINLLVDLIGAFSSSCLALIFPAAIEIITFWGAKRYRLPFYVWIVKDIIILGIGLVGGVIGSGVAIYKIATSF</sequence>
<feature type="transmembrane region" description="Helical" evidence="5">
    <location>
        <begin position="416"/>
        <end position="438"/>
    </location>
</feature>
<dbReference type="EMBL" id="JAKMXF010000350">
    <property type="protein sequence ID" value="KAI6646920.1"/>
    <property type="molecule type" value="Genomic_DNA"/>
</dbReference>
<feature type="transmembrane region" description="Helical" evidence="5">
    <location>
        <begin position="338"/>
        <end position="363"/>
    </location>
</feature>
<dbReference type="GO" id="GO:0005774">
    <property type="term" value="C:vacuolar membrane"/>
    <property type="evidence" value="ECO:0007669"/>
    <property type="project" value="TreeGrafter"/>
</dbReference>
<evidence type="ECO:0000256" key="1">
    <source>
        <dbReference type="ARBA" id="ARBA00004141"/>
    </source>
</evidence>
<proteinExistence type="predicted"/>
<evidence type="ECO:0000256" key="3">
    <source>
        <dbReference type="ARBA" id="ARBA00022989"/>
    </source>
</evidence>
<feature type="transmembrane region" description="Helical" evidence="5">
    <location>
        <begin position="262"/>
        <end position="282"/>
    </location>
</feature>
<feature type="transmembrane region" description="Helical" evidence="5">
    <location>
        <begin position="191"/>
        <end position="210"/>
    </location>
</feature>
<feature type="transmembrane region" description="Helical" evidence="5">
    <location>
        <begin position="294"/>
        <end position="318"/>
    </location>
</feature>
<name>A0AAV7JDQ3_9METZ</name>
<evidence type="ECO:0000313" key="8">
    <source>
        <dbReference type="Proteomes" id="UP001165289"/>
    </source>
</evidence>
<reference evidence="7 8" key="1">
    <citation type="journal article" date="2023" name="BMC Biol.">
        <title>The compact genome of the sponge Oopsacas minuta (Hexactinellida) is lacking key metazoan core genes.</title>
        <authorList>
            <person name="Santini S."/>
            <person name="Schenkelaars Q."/>
            <person name="Jourda C."/>
            <person name="Duchesne M."/>
            <person name="Belahbib H."/>
            <person name="Rocher C."/>
            <person name="Selva M."/>
            <person name="Riesgo A."/>
            <person name="Vervoort M."/>
            <person name="Leys S.P."/>
            <person name="Kodjabachian L."/>
            <person name="Le Bivic A."/>
            <person name="Borchiellini C."/>
            <person name="Claverie J.M."/>
            <person name="Renard E."/>
        </authorList>
    </citation>
    <scope>NUCLEOTIDE SEQUENCE [LARGE SCALE GENOMIC DNA]</scope>
    <source>
        <strain evidence="7">SPO-2</strain>
    </source>
</reference>
<evidence type="ECO:0000256" key="2">
    <source>
        <dbReference type="ARBA" id="ARBA00022692"/>
    </source>
</evidence>
<dbReference type="Pfam" id="PF01490">
    <property type="entry name" value="Aa_trans"/>
    <property type="match status" value="1"/>
</dbReference>
<dbReference type="PANTHER" id="PTHR22950">
    <property type="entry name" value="AMINO ACID TRANSPORTER"/>
    <property type="match status" value="1"/>
</dbReference>